<dbReference type="Gene3D" id="3.30.9.10">
    <property type="entry name" value="D-Amino Acid Oxidase, subunit A, domain 2"/>
    <property type="match status" value="1"/>
</dbReference>
<dbReference type="SUPFAM" id="SSF51905">
    <property type="entry name" value="FAD/NAD(P)-binding domain"/>
    <property type="match status" value="1"/>
</dbReference>
<dbReference type="PANTHER" id="PTHR42720:SF1">
    <property type="entry name" value="GLYCEROL 3-PHOSPHATE OXIDASE"/>
    <property type="match status" value="1"/>
</dbReference>
<dbReference type="CDD" id="cd19946">
    <property type="entry name" value="GlpA-like_Fer2_BFD-like"/>
    <property type="match status" value="1"/>
</dbReference>
<dbReference type="Gene3D" id="3.50.50.60">
    <property type="entry name" value="FAD/NAD(P)-binding domain"/>
    <property type="match status" value="1"/>
</dbReference>
<dbReference type="InterPro" id="IPR007055">
    <property type="entry name" value="BON_dom"/>
</dbReference>
<organism evidence="2 3">
    <name type="scientific">Anaerobutyricum soehngenii</name>
    <dbReference type="NCBI Taxonomy" id="105843"/>
    <lineage>
        <taxon>Bacteria</taxon>
        <taxon>Bacillati</taxon>
        <taxon>Bacillota</taxon>
        <taxon>Clostridia</taxon>
        <taxon>Lachnospirales</taxon>
        <taxon>Lachnospiraceae</taxon>
        <taxon>Anaerobutyricum</taxon>
    </lineage>
</organism>
<dbReference type="Gene3D" id="1.10.10.1100">
    <property type="entry name" value="BFD-like [2Fe-2S]-binding domain"/>
    <property type="match status" value="1"/>
</dbReference>
<dbReference type="Pfam" id="PF04324">
    <property type="entry name" value="Fer2_BFD"/>
    <property type="match status" value="1"/>
</dbReference>
<dbReference type="PROSITE" id="PS50914">
    <property type="entry name" value="BON"/>
    <property type="match status" value="1"/>
</dbReference>
<dbReference type="PANTHER" id="PTHR42720">
    <property type="entry name" value="GLYCEROL-3-PHOSPHATE DEHYDROGENASE"/>
    <property type="match status" value="1"/>
</dbReference>
<keyword evidence="3" id="KW-1185">Reference proteome</keyword>
<feature type="domain" description="BON" evidence="1">
    <location>
        <begin position="1"/>
        <end position="51"/>
    </location>
</feature>
<dbReference type="EMBL" id="JAFIQO010000109">
    <property type="protein sequence ID" value="MBP0056461.1"/>
    <property type="molecule type" value="Genomic_DNA"/>
</dbReference>
<accession>A0ABS3ZGM8</accession>
<dbReference type="Pfam" id="PF01266">
    <property type="entry name" value="DAO"/>
    <property type="match status" value="1"/>
</dbReference>
<dbReference type="Proteomes" id="UP001315001">
    <property type="component" value="Unassembled WGS sequence"/>
</dbReference>
<comment type="caution">
    <text evidence="2">The sequence shown here is derived from an EMBL/GenBank/DDBJ whole genome shotgun (WGS) entry which is preliminary data.</text>
</comment>
<evidence type="ECO:0000313" key="2">
    <source>
        <dbReference type="EMBL" id="MBP0056461.1"/>
    </source>
</evidence>
<dbReference type="InterPro" id="IPR006076">
    <property type="entry name" value="FAD-dep_OxRdtase"/>
</dbReference>
<name>A0ABS3ZGM8_9FIRM</name>
<sequence>MDASKVNLEWKDDILILSGEMEKWQQVVDVGHLAAKISGVTKLVNHLTSKDMPQKEKKNISSFWEMKENDKADVVIIGAGITGCAIARQLSKYKLNVLVLEKEDDISCGTTKSNNGMIHSGYDSKHGSLKAEMNVKGNAMYTQWAQDLHFAFKRTGSFVLAFNEKEHEVLKYYLENGTKNGVPGIALITGDEARKIEPNINDDAQWALWTPSAGYVEPYEVALALMENAIDNGIRLRLGCEVYAIEQENKKASILVTNQGKIRCEYLIDAAGLYADEVAEMLDDEFFTIHPRRGTIVIYDKENKGKIHTFSGQAPGAYTKGGGPQETPEGTLLFGPSAKEVPEKDDLGVDQDDLDFVVDKGMFLVKNIERSSLITFFSGNRAATYHEDFIIQRSDKLDNVIYAAGIQSPGLASSPAIAERVEDLLLGICSDIEMNENYNPVRKEEKPFRFCSMEEREQKIEENPLYGRIICRCESVTEGEIVDAIHGKVPAVNIDAIKRRTRAGMGRCQGGFCQAKVLEILARELEISETEVTLKGADSNILKEETRQVRDNA</sequence>
<protein>
    <submittedName>
        <fullName evidence="2">NAD(P)/FAD-dependent oxidoreductase</fullName>
    </submittedName>
</protein>
<proteinExistence type="predicted"/>
<gene>
    <name evidence="2" type="ORF">JYQ75_03450</name>
</gene>
<evidence type="ECO:0000313" key="3">
    <source>
        <dbReference type="Proteomes" id="UP001315001"/>
    </source>
</evidence>
<evidence type="ECO:0000259" key="1">
    <source>
        <dbReference type="PROSITE" id="PS50914"/>
    </source>
</evidence>
<dbReference type="InterPro" id="IPR007419">
    <property type="entry name" value="BFD-like_2Fe2S-bd_dom"/>
</dbReference>
<reference evidence="2 3" key="1">
    <citation type="submission" date="2021-02" db="EMBL/GenBank/DDBJ databases">
        <title>Lactate utilizing bacteria of the human gut.</title>
        <authorList>
            <person name="Sheridan P.O."/>
        </authorList>
    </citation>
    <scope>NUCLEOTIDE SEQUENCE [LARGE SCALE GENOMIC DNA]</scope>
    <source>
        <strain evidence="2 3">HTF-83D</strain>
    </source>
</reference>
<dbReference type="InterPro" id="IPR041854">
    <property type="entry name" value="BFD-like_2Fe2S-bd_dom_sf"/>
</dbReference>
<dbReference type="InterPro" id="IPR036188">
    <property type="entry name" value="FAD/NAD-bd_sf"/>
</dbReference>
<dbReference type="InterPro" id="IPR052745">
    <property type="entry name" value="G3P_Oxidase/Oxidoreductase"/>
</dbReference>